<feature type="coiled-coil region" evidence="5">
    <location>
        <begin position="265"/>
        <end position="556"/>
    </location>
</feature>
<feature type="region of interest" description="Disordered" evidence="6">
    <location>
        <begin position="867"/>
        <end position="911"/>
    </location>
</feature>
<dbReference type="GO" id="GO:0005930">
    <property type="term" value="C:axoneme"/>
    <property type="evidence" value="ECO:0007669"/>
    <property type="project" value="InterPro"/>
</dbReference>
<evidence type="ECO:0000256" key="1">
    <source>
        <dbReference type="ARBA" id="ARBA00005805"/>
    </source>
</evidence>
<dbReference type="SUPFAM" id="SSF90257">
    <property type="entry name" value="Myosin rod fragments"/>
    <property type="match status" value="1"/>
</dbReference>
<evidence type="ECO:0000256" key="2">
    <source>
        <dbReference type="ARBA" id="ARBA00016725"/>
    </source>
</evidence>
<protein>
    <recommendedName>
        <fullName evidence="2">Coiled-coil domain-containing protein 39</fullName>
    </recommendedName>
</protein>
<proteinExistence type="inferred from homology"/>
<feature type="coiled-coil region" evidence="5">
    <location>
        <begin position="20"/>
        <end position="138"/>
    </location>
</feature>
<feature type="compositionally biased region" description="Basic and acidic residues" evidence="6">
    <location>
        <begin position="942"/>
        <end position="951"/>
    </location>
</feature>
<dbReference type="FunCoup" id="A0A671TW78">
    <property type="interactions" value="91"/>
</dbReference>
<dbReference type="GeneID" id="115571910"/>
<feature type="region of interest" description="Disordered" evidence="6">
    <location>
        <begin position="925"/>
        <end position="951"/>
    </location>
</feature>
<dbReference type="RefSeq" id="XP_030257409.1">
    <property type="nucleotide sequence ID" value="XM_030401549.1"/>
</dbReference>
<reference evidence="7" key="3">
    <citation type="submission" date="2025-09" db="UniProtKB">
        <authorList>
            <consortium name="Ensembl"/>
        </authorList>
    </citation>
    <scope>IDENTIFICATION</scope>
</reference>
<feature type="coiled-coil region" evidence="5">
    <location>
        <begin position="585"/>
        <end position="708"/>
    </location>
</feature>
<dbReference type="GO" id="GO:0036159">
    <property type="term" value="P:inner dynein arm assembly"/>
    <property type="evidence" value="ECO:0007669"/>
    <property type="project" value="InterPro"/>
</dbReference>
<dbReference type="PANTHER" id="PTHR18962:SF0">
    <property type="entry name" value="COILED-COIL DOMAIN-CONTAINING PROTEIN 39"/>
    <property type="match status" value="1"/>
</dbReference>
<evidence type="ECO:0000256" key="5">
    <source>
        <dbReference type="SAM" id="Coils"/>
    </source>
</evidence>
<evidence type="ECO:0000256" key="3">
    <source>
        <dbReference type="ARBA" id="ARBA00023054"/>
    </source>
</evidence>
<dbReference type="OrthoDB" id="10259720at2759"/>
<dbReference type="InParanoid" id="A0A671TW78"/>
<dbReference type="Proteomes" id="UP000472265">
    <property type="component" value="Chromosome 21"/>
</dbReference>
<dbReference type="OMA" id="NSKNCDE"/>
<keyword evidence="3 5" id="KW-0175">Coiled coil</keyword>
<dbReference type="GO" id="GO:0005576">
    <property type="term" value="C:extracellular region"/>
    <property type="evidence" value="ECO:0007669"/>
    <property type="project" value="GOC"/>
</dbReference>
<reference evidence="7" key="2">
    <citation type="submission" date="2025-08" db="UniProtKB">
        <authorList>
            <consortium name="Ensembl"/>
        </authorList>
    </citation>
    <scope>IDENTIFICATION</scope>
</reference>
<evidence type="ECO:0000256" key="4">
    <source>
        <dbReference type="ARBA" id="ARBA00045182"/>
    </source>
</evidence>
<dbReference type="GO" id="GO:0060285">
    <property type="term" value="P:cilium-dependent cell motility"/>
    <property type="evidence" value="ECO:0007669"/>
    <property type="project" value="TreeGrafter"/>
</dbReference>
<gene>
    <name evidence="7" type="primary">ccdc39</name>
</gene>
<accession>A0A671TW78</accession>
<reference evidence="7" key="1">
    <citation type="submission" date="2021-04" db="EMBL/GenBank/DDBJ databases">
        <authorList>
            <consortium name="Wellcome Sanger Institute Data Sharing"/>
        </authorList>
    </citation>
    <scope>NUCLEOTIDE SEQUENCE [LARGE SCALE GENOMIC DNA]</scope>
</reference>
<dbReference type="CTD" id="339829"/>
<evidence type="ECO:0000256" key="6">
    <source>
        <dbReference type="SAM" id="MobiDB-lite"/>
    </source>
</evidence>
<keyword evidence="8" id="KW-1185">Reference proteome</keyword>
<organism evidence="7 8">
    <name type="scientific">Sparus aurata</name>
    <name type="common">Gilthead sea bream</name>
    <dbReference type="NCBI Taxonomy" id="8175"/>
    <lineage>
        <taxon>Eukaryota</taxon>
        <taxon>Metazoa</taxon>
        <taxon>Chordata</taxon>
        <taxon>Craniata</taxon>
        <taxon>Vertebrata</taxon>
        <taxon>Euteleostomi</taxon>
        <taxon>Actinopterygii</taxon>
        <taxon>Neopterygii</taxon>
        <taxon>Teleostei</taxon>
        <taxon>Neoteleostei</taxon>
        <taxon>Acanthomorphata</taxon>
        <taxon>Eupercaria</taxon>
        <taxon>Spariformes</taxon>
        <taxon>Sparidae</taxon>
        <taxon>Sparus</taxon>
    </lineage>
</organism>
<name>A0A671TW78_SPAAU</name>
<comment type="function">
    <text evidence="4">Required for assembly of dynein regulatory complex (DRC) and inner dynein arm (IDA) complexes, which are responsible for ciliary beat regulation, thereby playing a central role in motility in cilia and flagella. Probably acts together with CCDC40 to form a molecular ruler that determines the 96 nanometer (nm) repeat length and arrangements of components in cilia and flagella. Not required for outer dynein arm complexes assembly.</text>
</comment>
<dbReference type="AlphaFoldDB" id="A0A671TW78"/>
<dbReference type="Pfam" id="PF24161">
    <property type="entry name" value="CCDC39"/>
    <property type="match status" value="1"/>
</dbReference>
<feature type="compositionally biased region" description="Low complexity" evidence="6">
    <location>
        <begin position="926"/>
        <end position="941"/>
    </location>
</feature>
<sequence length="951" mass="111071">MSSVADTVLSEADWDERFAIPEANAENNALTEEIHKKEKELMQLENKLERNKDDKPFMTEFLKDAKQELKNTEALYRAKEREEELEKHLTALTERETGRLTQEMAKTEKDQQSLAEKKNMLKNHNFKAKQKLEEFRNQMDWDQQTMDAFLEESARKDEDTMAIIKYAQQDEQRIKSLTLAIEKKTLEANEKRKALDRELTETLSAQIALDKTTENLQQAHMETQQLIHQWENTMKQMKQRDAEMQQCALQLAQTKQSIRERNGTITEKKHLLDTQRNNNKEMERKITIAKQQAVRLRQDLKEKENNYMRLQDELSTCKSSRDRAISDVEYMTSHISRIKKDIEDNNKKLKEASAYNAALEEKLKVVTQTALSEEERAAQMDQFLKDEELENKELDVQLRDCREELFRHKEHLQALKTKEMDSVSQISRSKSTITNLNSQLRKLEKELLTQQRAINEQDTQIFRLDKKLAQLQGDINTEEKQMLDQKIAELTEALEEKKKMASMLTNTLKESEDDTRYLRKEKERSDAQKRYLTDKVEELLLLCDTSEEELKRTRLRKQDNIVEHNIMKMEVKRTRDLLYNQAGTVLSFEKRKLELQRAIKEREDEIKVYGEMLNQQLKISEQERQGLSAELNEKLSKIDTMKKRFEILMLSMAAPEGEEEKSQAYYITKAAQEREELKRQGDALDAKIRKMELENRALENTIQLFDNSNSSFRTSLGIAKDSPEYQDNLKLEEHLMAVEETLRYKRRQVQELQQDLQDMNNTWESLLHEEQVEREKIEHKQSLLRELSKEIASQQEKIQRTTKQCNKLTQEIRAEQNTDTETFEEMDIKLRELKGFNKSVDKMLSNAMDDNPDLRPVLEKYFLQANLSLPSPSSTPTSNRSSKTNSARSFASLRSPASSASSSPRASALHSPVLKSVELGLDLLVTSPPTTTSSRSSCESSSSRREKSKNP</sequence>
<dbReference type="GO" id="GO:0060287">
    <property type="term" value="P:epithelial cilium movement involved in determination of left/right asymmetry"/>
    <property type="evidence" value="ECO:0007669"/>
    <property type="project" value="TreeGrafter"/>
</dbReference>
<comment type="similarity">
    <text evidence="1">Belongs to the CCDC39 family.</text>
</comment>
<dbReference type="InterPro" id="IPR033290">
    <property type="entry name" value="CCDC39"/>
</dbReference>
<dbReference type="Ensembl" id="ENSSAUT00010006761.1">
    <property type="protein sequence ID" value="ENSSAUP00010006274.1"/>
    <property type="gene ID" value="ENSSAUG00010003192.1"/>
</dbReference>
<dbReference type="GeneTree" id="ENSGT00390000015010"/>
<dbReference type="PANTHER" id="PTHR18962">
    <property type="entry name" value="COILED-COIL DOMAIN-CONTAINING PROTEIN 39"/>
    <property type="match status" value="1"/>
</dbReference>
<feature type="coiled-coil region" evidence="5">
    <location>
        <begin position="735"/>
        <end position="818"/>
    </location>
</feature>
<evidence type="ECO:0000313" key="8">
    <source>
        <dbReference type="Proteomes" id="UP000472265"/>
    </source>
</evidence>
<evidence type="ECO:0000313" key="7">
    <source>
        <dbReference type="Ensembl" id="ENSSAUP00010006274.1"/>
    </source>
</evidence>